<dbReference type="InterPro" id="IPR009901">
    <property type="entry name" value="Phage_VT1-Sakai_H0025"/>
</dbReference>
<dbReference type="Proteomes" id="UP000006743">
    <property type="component" value="Chromosome"/>
</dbReference>
<dbReference type="Pfam" id="PF07278">
    <property type="entry name" value="DUF1441"/>
    <property type="match status" value="1"/>
</dbReference>
<proteinExistence type="predicted"/>
<dbReference type="AlphaFoldDB" id="B8F4L1"/>
<evidence type="ECO:0000313" key="1">
    <source>
        <dbReference type="EMBL" id="ACL32263.1"/>
    </source>
</evidence>
<dbReference type="KEGG" id="hap:HAPS_0610"/>
<sequence>MGAIFCFKRFEGFSEMENLHELKLNINQIAEVTGLHRQTVSQRVAGLTPSLGSNSKLKLYSLRDLILTGLTEKMSADVDSLSPNDRRAFWQAENERLKYERETRELIPAFEVSQEMSILAKAVVQTLETLPDILERDCGLQPKDLIRVQQVIDDIRDQMALHIQQTSEDE</sequence>
<gene>
    <name evidence="1" type="ordered locus">HAPS_0610</name>
</gene>
<evidence type="ECO:0000313" key="2">
    <source>
        <dbReference type="Proteomes" id="UP000006743"/>
    </source>
</evidence>
<evidence type="ECO:0008006" key="3">
    <source>
        <dbReference type="Google" id="ProtNLM"/>
    </source>
</evidence>
<dbReference type="HOGENOM" id="CLU_135515_0_0_6"/>
<keyword evidence="2" id="KW-1185">Reference proteome</keyword>
<reference evidence="1 2" key="1">
    <citation type="journal article" date="2009" name="J. Bacteriol.">
        <title>Complete genome sequence of Haemophilus parasuis SH0165.</title>
        <authorList>
            <person name="Yue M."/>
            <person name="Yang F."/>
            <person name="Yang J."/>
            <person name="Bei W."/>
            <person name="Cai X."/>
            <person name="Chen L."/>
            <person name="Dong J."/>
            <person name="Zhou R."/>
            <person name="Jin M."/>
            <person name="Jin Q."/>
            <person name="Chen H."/>
        </authorList>
    </citation>
    <scope>NUCLEOTIDE SEQUENCE [LARGE SCALE GENOMIC DNA]</scope>
    <source>
        <strain evidence="1 2">SH0165</strain>
    </source>
</reference>
<dbReference type="STRING" id="557723.HAPS_0610"/>
<dbReference type="EMBL" id="CP001321">
    <property type="protein sequence ID" value="ACL32263.1"/>
    <property type="molecule type" value="Genomic_DNA"/>
</dbReference>
<protein>
    <recommendedName>
        <fullName evidence="3">Terminase</fullName>
    </recommendedName>
</protein>
<organism evidence="1 2">
    <name type="scientific">Glaesserella parasuis serovar 5 (strain SH0165)</name>
    <name type="common">Haemophilus parasuis</name>
    <dbReference type="NCBI Taxonomy" id="557723"/>
    <lineage>
        <taxon>Bacteria</taxon>
        <taxon>Pseudomonadati</taxon>
        <taxon>Pseudomonadota</taxon>
        <taxon>Gammaproteobacteria</taxon>
        <taxon>Pasteurellales</taxon>
        <taxon>Pasteurellaceae</taxon>
        <taxon>Glaesserella</taxon>
    </lineage>
</organism>
<accession>B8F4L1</accession>
<name>B8F4L1_GLAP5</name>